<dbReference type="Pfam" id="PF13189">
    <property type="entry name" value="Cytidylate_kin2"/>
    <property type="match status" value="1"/>
</dbReference>
<accession>A0ABP7FR67</accession>
<keyword evidence="3" id="KW-1185">Reference proteome</keyword>
<evidence type="ECO:0000313" key="2">
    <source>
        <dbReference type="EMBL" id="GAA3745088.1"/>
    </source>
</evidence>
<reference evidence="3" key="1">
    <citation type="journal article" date="2019" name="Int. J. Syst. Evol. Microbiol.">
        <title>The Global Catalogue of Microorganisms (GCM) 10K type strain sequencing project: providing services to taxonomists for standard genome sequencing and annotation.</title>
        <authorList>
            <consortium name="The Broad Institute Genomics Platform"/>
            <consortium name="The Broad Institute Genome Sequencing Center for Infectious Disease"/>
            <person name="Wu L."/>
            <person name="Ma J."/>
        </authorList>
    </citation>
    <scope>NUCLEOTIDE SEQUENCE [LARGE SCALE GENOMIC DNA]</scope>
    <source>
        <strain evidence="3">JCM 17137</strain>
    </source>
</reference>
<dbReference type="Gene3D" id="3.40.50.300">
    <property type="entry name" value="P-loop containing nucleotide triphosphate hydrolases"/>
    <property type="match status" value="1"/>
</dbReference>
<dbReference type="Proteomes" id="UP001500908">
    <property type="component" value="Unassembled WGS sequence"/>
</dbReference>
<comment type="caution">
    <text evidence="2">The sequence shown here is derived from an EMBL/GenBank/DDBJ whole genome shotgun (WGS) entry which is preliminary data.</text>
</comment>
<sequence>MVYVVTISATYGAGGSVIGPEVAERLGVAFLDRAIPTAVAREIGCSLADALAHDDQAPTGFERLLANAAQLPTITLGSVDAPLVGATDNQGRPLYDREFVEHTERVLRKVGDSGGVILGRAAAMVLSGHPHALHVRFDGPKDRRLRRAVALGETAAGHPHSSEGTWQPPSMRDLEDNDRLRASYVRRFYRADPAHPGHYHLVLDTTVVGIGTCVDVLERLARERARFHNGAQP</sequence>
<organism evidence="2 3">
    <name type="scientific">Salinactinospora qingdaonensis</name>
    <dbReference type="NCBI Taxonomy" id="702744"/>
    <lineage>
        <taxon>Bacteria</taxon>
        <taxon>Bacillati</taxon>
        <taxon>Actinomycetota</taxon>
        <taxon>Actinomycetes</taxon>
        <taxon>Streptosporangiales</taxon>
        <taxon>Nocardiopsidaceae</taxon>
        <taxon>Salinactinospora</taxon>
    </lineage>
</organism>
<proteinExistence type="predicted"/>
<feature type="region of interest" description="Disordered" evidence="1">
    <location>
        <begin position="153"/>
        <end position="173"/>
    </location>
</feature>
<dbReference type="InterPro" id="IPR027417">
    <property type="entry name" value="P-loop_NTPase"/>
</dbReference>
<evidence type="ECO:0008006" key="4">
    <source>
        <dbReference type="Google" id="ProtNLM"/>
    </source>
</evidence>
<gene>
    <name evidence="2" type="ORF">GCM10022402_25910</name>
</gene>
<evidence type="ECO:0000313" key="3">
    <source>
        <dbReference type="Proteomes" id="UP001500908"/>
    </source>
</evidence>
<evidence type="ECO:0000256" key="1">
    <source>
        <dbReference type="SAM" id="MobiDB-lite"/>
    </source>
</evidence>
<dbReference type="EMBL" id="BAABDD010000010">
    <property type="protein sequence ID" value="GAA3745088.1"/>
    <property type="molecule type" value="Genomic_DNA"/>
</dbReference>
<dbReference type="RefSeq" id="WP_344971357.1">
    <property type="nucleotide sequence ID" value="NZ_BAABDD010000010.1"/>
</dbReference>
<name>A0ABP7FR67_9ACTN</name>
<protein>
    <recommendedName>
        <fullName evidence="4">Cytidylate kinase</fullName>
    </recommendedName>
</protein>